<dbReference type="InterPro" id="IPR047871">
    <property type="entry name" value="K_chnl_Slo-like"/>
</dbReference>
<feature type="region of interest" description="Disordered" evidence="11">
    <location>
        <begin position="364"/>
        <end position="387"/>
    </location>
</feature>
<keyword evidence="9" id="KW-0472">Membrane</keyword>
<dbReference type="GO" id="GO:0005886">
    <property type="term" value="C:plasma membrane"/>
    <property type="evidence" value="ECO:0007669"/>
    <property type="project" value="TreeGrafter"/>
</dbReference>
<keyword evidence="8" id="KW-0406">Ion transport</keyword>
<comment type="caution">
    <text evidence="12">The sequence shown here is derived from an EMBL/GenBank/DDBJ whole genome shotgun (WGS) entry which is preliminary data.</text>
</comment>
<proteinExistence type="predicted"/>
<evidence type="ECO:0000256" key="4">
    <source>
        <dbReference type="ARBA" id="ARBA00022692"/>
    </source>
</evidence>
<evidence type="ECO:0000256" key="11">
    <source>
        <dbReference type="SAM" id="MobiDB-lite"/>
    </source>
</evidence>
<dbReference type="PANTHER" id="PTHR10027">
    <property type="entry name" value="CALCIUM-ACTIVATED POTASSIUM CHANNEL ALPHA CHAIN"/>
    <property type="match status" value="1"/>
</dbReference>
<keyword evidence="2" id="KW-0813">Transport</keyword>
<keyword evidence="5" id="KW-0631">Potassium channel</keyword>
<dbReference type="GO" id="GO:0015271">
    <property type="term" value="F:outward rectifier potassium channel activity"/>
    <property type="evidence" value="ECO:0007669"/>
    <property type="project" value="TreeGrafter"/>
</dbReference>
<sequence length="387" mass="44268">LSLHKSLDDLLRCGVTFAANMVVVDKESTMSAEEDYMADAKTIVNVQTLFRKPIASSTHNRLFSSLSIITELTHPANMRFMQFRAKDCYSLALSKLEKKEREKGSNLAFMFRLPFAAGRVFSISMLDTLLYQSFVKDYMISITRLLLGLDTTPGSGFLCSMKITEEDLWIRTYARLYQKLCSSTGDIPIGVYRTESQKLTTSESQISISVEEWEDTKDTKEQFSCRGNHRNSTSSDQSDHPLLRRKSMQWARRLSRRAPRHSAKTAEKINQQRMNLYRRSERQELAELVKNRMKHLGLSPAGYGTTVQYFNSNVSMLQGGLIYEMNDHQNTLSYILINPSPDTRLELNDIVYLIRPDPLTYVPNAGPSRKDSFCNTVGQDTREETQL</sequence>
<keyword evidence="13" id="KW-1185">Reference proteome</keyword>
<dbReference type="GO" id="GO:0005228">
    <property type="term" value="F:intracellular sodium-activated potassium channel activity"/>
    <property type="evidence" value="ECO:0007669"/>
    <property type="project" value="TreeGrafter"/>
</dbReference>
<evidence type="ECO:0000313" key="13">
    <source>
        <dbReference type="Proteomes" id="UP000276834"/>
    </source>
</evidence>
<evidence type="ECO:0000256" key="10">
    <source>
        <dbReference type="ARBA" id="ARBA00023303"/>
    </source>
</evidence>
<evidence type="ECO:0000256" key="6">
    <source>
        <dbReference type="ARBA" id="ARBA00022958"/>
    </source>
</evidence>
<keyword evidence="6" id="KW-0630">Potassium</keyword>
<keyword evidence="10" id="KW-0407">Ion channel</keyword>
<name>A0A3L8RA77_CHLGU</name>
<keyword evidence="4" id="KW-0812">Transmembrane</keyword>
<evidence type="ECO:0000256" key="2">
    <source>
        <dbReference type="ARBA" id="ARBA00022448"/>
    </source>
</evidence>
<comment type="subcellular location">
    <subcellularLocation>
        <location evidence="1">Membrane</location>
        <topology evidence="1">Multi-pass membrane protein</topology>
    </subcellularLocation>
</comment>
<organism evidence="12 13">
    <name type="scientific">Chloebia gouldiae</name>
    <name type="common">Gouldian finch</name>
    <name type="synonym">Erythrura gouldiae</name>
    <dbReference type="NCBI Taxonomy" id="44316"/>
    <lineage>
        <taxon>Eukaryota</taxon>
        <taxon>Metazoa</taxon>
        <taxon>Chordata</taxon>
        <taxon>Craniata</taxon>
        <taxon>Vertebrata</taxon>
        <taxon>Euteleostomi</taxon>
        <taxon>Archelosauria</taxon>
        <taxon>Archosauria</taxon>
        <taxon>Dinosauria</taxon>
        <taxon>Saurischia</taxon>
        <taxon>Theropoda</taxon>
        <taxon>Coelurosauria</taxon>
        <taxon>Aves</taxon>
        <taxon>Neognathae</taxon>
        <taxon>Neoaves</taxon>
        <taxon>Telluraves</taxon>
        <taxon>Australaves</taxon>
        <taxon>Passeriformes</taxon>
        <taxon>Passeroidea</taxon>
        <taxon>Passeridae</taxon>
        <taxon>Chloebia</taxon>
    </lineage>
</organism>
<evidence type="ECO:0000256" key="8">
    <source>
        <dbReference type="ARBA" id="ARBA00023065"/>
    </source>
</evidence>
<evidence type="ECO:0000313" key="12">
    <source>
        <dbReference type="EMBL" id="RLV76595.1"/>
    </source>
</evidence>
<dbReference type="Proteomes" id="UP000276834">
    <property type="component" value="Unassembled WGS sequence"/>
</dbReference>
<evidence type="ECO:0000256" key="3">
    <source>
        <dbReference type="ARBA" id="ARBA00022538"/>
    </source>
</evidence>
<keyword evidence="7" id="KW-1133">Transmembrane helix</keyword>
<reference evidence="12 13" key="1">
    <citation type="journal article" date="2018" name="Proc. R. Soc. B">
        <title>A non-coding region near Follistatin controls head colour polymorphism in the Gouldian finch.</title>
        <authorList>
            <person name="Toomey M.B."/>
            <person name="Marques C.I."/>
            <person name="Andrade P."/>
            <person name="Araujo P.M."/>
            <person name="Sabatino S."/>
            <person name="Gazda M.A."/>
            <person name="Afonso S."/>
            <person name="Lopes R.J."/>
            <person name="Corbo J.C."/>
            <person name="Carneiro M."/>
        </authorList>
    </citation>
    <scope>NUCLEOTIDE SEQUENCE [LARGE SCALE GENOMIC DNA]</scope>
    <source>
        <strain evidence="12">Red01</strain>
        <tissue evidence="12">Muscle</tissue>
    </source>
</reference>
<dbReference type="PANTHER" id="PTHR10027:SF9">
    <property type="entry name" value="POTASSIUM CHANNEL SUBFAMILY T MEMBER 2"/>
    <property type="match status" value="1"/>
</dbReference>
<feature type="non-terminal residue" evidence="12">
    <location>
        <position position="1"/>
    </location>
</feature>
<evidence type="ECO:0000256" key="5">
    <source>
        <dbReference type="ARBA" id="ARBA00022826"/>
    </source>
</evidence>
<feature type="region of interest" description="Disordered" evidence="11">
    <location>
        <begin position="219"/>
        <end position="242"/>
    </location>
</feature>
<evidence type="ECO:0000256" key="1">
    <source>
        <dbReference type="ARBA" id="ARBA00004141"/>
    </source>
</evidence>
<keyword evidence="3" id="KW-0633">Potassium transport</keyword>
<dbReference type="OrthoDB" id="257992at2759"/>
<gene>
    <name evidence="12" type="ORF">DV515_00016817</name>
</gene>
<evidence type="ECO:0000256" key="9">
    <source>
        <dbReference type="ARBA" id="ARBA00023136"/>
    </source>
</evidence>
<dbReference type="EMBL" id="QUSF01000500">
    <property type="protein sequence ID" value="RLV76595.1"/>
    <property type="molecule type" value="Genomic_DNA"/>
</dbReference>
<accession>A0A3L8RA77</accession>
<evidence type="ECO:0000256" key="7">
    <source>
        <dbReference type="ARBA" id="ARBA00022989"/>
    </source>
</evidence>
<protein>
    <submittedName>
        <fullName evidence="12">Uncharacterized protein</fullName>
    </submittedName>
</protein>
<dbReference type="AlphaFoldDB" id="A0A3L8RA77"/>